<keyword evidence="2" id="KW-0175">Coiled coil</keyword>
<evidence type="ECO:0000256" key="2">
    <source>
        <dbReference type="SAM" id="Coils"/>
    </source>
</evidence>
<dbReference type="GO" id="GO:0005771">
    <property type="term" value="C:multivesicular body"/>
    <property type="evidence" value="ECO:0007669"/>
    <property type="project" value="TreeGrafter"/>
</dbReference>
<evidence type="ECO:0000256" key="1">
    <source>
        <dbReference type="ARBA" id="ARBA00006190"/>
    </source>
</evidence>
<dbReference type="GO" id="GO:0032511">
    <property type="term" value="P:late endosome to vacuole transport via multivesicular body sorting pathway"/>
    <property type="evidence" value="ECO:0007669"/>
    <property type="project" value="TreeGrafter"/>
</dbReference>
<dbReference type="GO" id="GO:0006900">
    <property type="term" value="P:vesicle budding from membrane"/>
    <property type="evidence" value="ECO:0007669"/>
    <property type="project" value="TreeGrafter"/>
</dbReference>
<dbReference type="Pfam" id="PF25880">
    <property type="entry name" value="WHD_CHMP7_1st"/>
    <property type="match status" value="1"/>
</dbReference>
<accession>A0A1L8DAL2</accession>
<organism evidence="3">
    <name type="scientific">Nyssomyia neivai</name>
    <dbReference type="NCBI Taxonomy" id="330878"/>
    <lineage>
        <taxon>Eukaryota</taxon>
        <taxon>Metazoa</taxon>
        <taxon>Ecdysozoa</taxon>
        <taxon>Arthropoda</taxon>
        <taxon>Hexapoda</taxon>
        <taxon>Insecta</taxon>
        <taxon>Pterygota</taxon>
        <taxon>Neoptera</taxon>
        <taxon>Endopterygota</taxon>
        <taxon>Diptera</taxon>
        <taxon>Nematocera</taxon>
        <taxon>Psychodoidea</taxon>
        <taxon>Psychodidae</taxon>
        <taxon>Nyssomyia</taxon>
    </lineage>
</organism>
<dbReference type="Gene3D" id="1.10.287.1060">
    <property type="entry name" value="ESAT-6-like"/>
    <property type="match status" value="1"/>
</dbReference>
<protein>
    <submittedName>
        <fullName evidence="3">Putative m protein type</fullName>
    </submittedName>
</protein>
<feature type="coiled-coil region" evidence="2">
    <location>
        <begin position="236"/>
        <end position="263"/>
    </location>
</feature>
<name>A0A1L8DAL2_9DIPT</name>
<dbReference type="InterPro" id="IPR005024">
    <property type="entry name" value="Snf7_fam"/>
</dbReference>
<sequence length="418" mass="48096">MNHGKFPQEKLPECWDNDERMRVLFSPFRVRSVNPENYDGKMMFWKKMILEYCQWQGSAEAKVVDVEKAFTRDGSKPYCLETVFEDMKSSGDLRLKEDFLEPPQHTWMGYTKNLLVHKPLRMGFKVARNALFPPNLKETLFVVQEIVEEHASKLQSLLENRIISQSDVNKEAQEKLKLSPEGIALAIHALHCQQKVTFRTPDGECSDIVLKFAPKGDKVAEISDLEYSIYDLEFREKELTAIMEDLEEKVKHEEEKAREHVKKGSKNLAMLCLKKRKVLQNKIDKQTSILTNIQEMLTKIHDVTLNRKILQTMKNSGKTLKDALEKTGITLEMVEETVDEIREVIAVNDEVGAVLGSDFRESSDADLEQELAMLLEEDGDKNVPPNPPYDDLIKRLEALQIPTDMPTTSPRDTELSHY</sequence>
<dbReference type="AlphaFoldDB" id="A0A1L8DAL2"/>
<dbReference type="Pfam" id="PF03357">
    <property type="entry name" value="Snf7"/>
    <property type="match status" value="1"/>
</dbReference>
<comment type="similarity">
    <text evidence="1">Belongs to the SNF7 family.</text>
</comment>
<dbReference type="PANTHER" id="PTHR22761">
    <property type="entry name" value="CHARGED MULTIVESICULAR BODY PROTEIN"/>
    <property type="match status" value="1"/>
</dbReference>
<dbReference type="EMBL" id="GFDF01010677">
    <property type="protein sequence ID" value="JAV03407.1"/>
    <property type="molecule type" value="Transcribed_RNA"/>
</dbReference>
<proteinExistence type="inferred from homology"/>
<reference evidence="3" key="1">
    <citation type="submission" date="2016-12" db="EMBL/GenBank/DDBJ databases">
        <title>An insight into the sialome and mialome of the sand fly, Nyssomyia neivai.</title>
        <authorList>
            <person name="Sebastian V."/>
            <person name="Goulart T.M."/>
            <person name="Oliveira W."/>
            <person name="Calvo E."/>
            <person name="Oliveira L.F."/>
            <person name="Pinto M.C."/>
            <person name="Rosselino A.M."/>
            <person name="Ribeiro J.M."/>
        </authorList>
    </citation>
    <scope>NUCLEOTIDE SEQUENCE</scope>
</reference>
<evidence type="ECO:0000313" key="3">
    <source>
        <dbReference type="EMBL" id="JAV03407.1"/>
    </source>
</evidence>